<evidence type="ECO:0000256" key="1">
    <source>
        <dbReference type="ARBA" id="ARBA00022679"/>
    </source>
</evidence>
<dbReference type="CDD" id="cd07715">
    <property type="entry name" value="TaR3-like_MBL-fold"/>
    <property type="match status" value="1"/>
</dbReference>
<dbReference type="eggNOG" id="COG2203">
    <property type="taxonomic scope" value="Bacteria"/>
</dbReference>
<dbReference type="KEGG" id="ssan:NX02_14425"/>
<dbReference type="SUPFAM" id="SSF52172">
    <property type="entry name" value="CheY-like"/>
    <property type="match status" value="1"/>
</dbReference>
<keyword evidence="6" id="KW-1185">Reference proteome</keyword>
<dbReference type="AlphaFoldDB" id="W0AFZ4"/>
<dbReference type="GO" id="GO:0016301">
    <property type="term" value="F:kinase activity"/>
    <property type="evidence" value="ECO:0007669"/>
    <property type="project" value="UniProtKB-KW"/>
</dbReference>
<evidence type="ECO:0000256" key="2">
    <source>
        <dbReference type="ARBA" id="ARBA00022777"/>
    </source>
</evidence>
<dbReference type="InterPro" id="IPR029016">
    <property type="entry name" value="GAF-like_dom_sf"/>
</dbReference>
<dbReference type="InterPro" id="IPR001789">
    <property type="entry name" value="Sig_transdc_resp-reg_receiver"/>
</dbReference>
<evidence type="ECO:0000313" key="5">
    <source>
        <dbReference type="EMBL" id="AHE54570.1"/>
    </source>
</evidence>
<dbReference type="Pfam" id="PF01590">
    <property type="entry name" value="GAF"/>
    <property type="match status" value="1"/>
</dbReference>
<keyword evidence="2" id="KW-0418">Kinase</keyword>
<dbReference type="RefSeq" id="WP_025292775.1">
    <property type="nucleotide sequence ID" value="NZ_CP006644.1"/>
</dbReference>
<dbReference type="GO" id="GO:0000160">
    <property type="term" value="P:phosphorelay signal transduction system"/>
    <property type="evidence" value="ECO:0007669"/>
    <property type="project" value="InterPro"/>
</dbReference>
<dbReference type="SUPFAM" id="SSF56281">
    <property type="entry name" value="Metallo-hydrolase/oxidoreductase"/>
    <property type="match status" value="1"/>
</dbReference>
<dbReference type="PROSITE" id="PS50110">
    <property type="entry name" value="RESPONSE_REGULATORY"/>
    <property type="match status" value="1"/>
</dbReference>
<protein>
    <recommendedName>
        <fullName evidence="4">Response regulatory domain-containing protein</fullName>
    </recommendedName>
</protein>
<accession>W0AFZ4</accession>
<evidence type="ECO:0000313" key="6">
    <source>
        <dbReference type="Proteomes" id="UP000018851"/>
    </source>
</evidence>
<dbReference type="HOGENOM" id="CLU_449642_0_0_5"/>
<dbReference type="InterPro" id="IPR001279">
    <property type="entry name" value="Metallo-B-lactamas"/>
</dbReference>
<dbReference type="PANTHER" id="PTHR43102:SF2">
    <property type="entry name" value="GAF DOMAIN-CONTAINING PROTEIN"/>
    <property type="match status" value="1"/>
</dbReference>
<dbReference type="OrthoDB" id="9812260at2"/>
<sequence>MQVRFWGTRGSIAKPGPSTVRYGGNTSCVEVRSSAGTQIVIDCGTGAHALGQAILAEAGGGPTRGAILISHTHWDHIQGIPFFAPLFAAGHHWDFYAPRGFGDSLRDTLAGQMDFTYFPVTLEAFAAEVGYHDLGEGSFAIDDVRITTRFLNHPALTLAYRLECDGASLVYACDHEPHSRALAKAEGPIHGQDLDHSAFLAGADLVIHDAQYTPAEYDAKIGWGHSTPHYAAMVCRAAGVARLAFTHHDPMRTDADVDALVAELEQDGIGLQPLEIIAAAEGLTILVEGRAAPAAEPAPSALAASAPSADTSPLVLVVANDLDADDPLRQALEDEHVRTAFASSAAAVPELAATASPQLLIVDDDRRPAGIDTPEAAERVVAETAAGLPPPLIVASSGAKPAQRVLPPDGDWIERPFSREFARARIRTALTRSEFRWVRPPLPDNEVERLQALLATGLLDSPREERFDRITRLAAALFRVPVALVSLIDTNRQWFKSCVGLDATETSREVSFCAHAVADGGMLVVPDALQDRRFADNPAVTGGMHVRFYAGAPLRLTAGGCAGTLCIVDIRPRAFDDADRARLRDLADLLELEINR</sequence>
<dbReference type="Gene3D" id="3.60.15.10">
    <property type="entry name" value="Ribonuclease Z/Hydroxyacylglutathione hydrolase-like"/>
    <property type="match status" value="1"/>
</dbReference>
<feature type="domain" description="Response regulatory" evidence="4">
    <location>
        <begin position="314"/>
        <end position="430"/>
    </location>
</feature>
<dbReference type="STRING" id="1123269.NX02_14425"/>
<dbReference type="SUPFAM" id="SSF55781">
    <property type="entry name" value="GAF domain-like"/>
    <property type="match status" value="1"/>
</dbReference>
<dbReference type="InterPro" id="IPR011006">
    <property type="entry name" value="CheY-like_superfamily"/>
</dbReference>
<dbReference type="Proteomes" id="UP000018851">
    <property type="component" value="Chromosome"/>
</dbReference>
<dbReference type="InterPro" id="IPR003018">
    <property type="entry name" value="GAF"/>
</dbReference>
<organism evidence="5 6">
    <name type="scientific">Sphingomonas sanxanigenens DSM 19645 = NX02</name>
    <dbReference type="NCBI Taxonomy" id="1123269"/>
    <lineage>
        <taxon>Bacteria</taxon>
        <taxon>Pseudomonadati</taxon>
        <taxon>Pseudomonadota</taxon>
        <taxon>Alphaproteobacteria</taxon>
        <taxon>Sphingomonadales</taxon>
        <taxon>Sphingomonadaceae</taxon>
        <taxon>Sphingomonas</taxon>
    </lineage>
</organism>
<name>W0AFZ4_9SPHN</name>
<dbReference type="PANTHER" id="PTHR43102">
    <property type="entry name" value="SLR1143 PROTEIN"/>
    <property type="match status" value="1"/>
</dbReference>
<proteinExistence type="predicted"/>
<dbReference type="EMBL" id="CP006644">
    <property type="protein sequence ID" value="AHE54570.1"/>
    <property type="molecule type" value="Genomic_DNA"/>
</dbReference>
<evidence type="ECO:0000256" key="3">
    <source>
        <dbReference type="PROSITE-ProRule" id="PRU00169"/>
    </source>
</evidence>
<reference evidence="5 6" key="1">
    <citation type="submission" date="2013-07" db="EMBL/GenBank/DDBJ databases">
        <title>Completed genome of Sphingomonas sanxanigenens NX02.</title>
        <authorList>
            <person name="Ma T."/>
            <person name="Huang H."/>
            <person name="Wu M."/>
            <person name="Li X."/>
            <person name="Li G."/>
        </authorList>
    </citation>
    <scope>NUCLEOTIDE SEQUENCE [LARGE SCALE GENOMIC DNA]</scope>
    <source>
        <strain evidence="5 6">NX02</strain>
    </source>
</reference>
<evidence type="ECO:0000259" key="4">
    <source>
        <dbReference type="PROSITE" id="PS50110"/>
    </source>
</evidence>
<dbReference type="SMART" id="SM00065">
    <property type="entry name" value="GAF"/>
    <property type="match status" value="1"/>
</dbReference>
<dbReference type="SMART" id="SM00849">
    <property type="entry name" value="Lactamase_B"/>
    <property type="match status" value="1"/>
</dbReference>
<dbReference type="Pfam" id="PF12706">
    <property type="entry name" value="Lactamase_B_2"/>
    <property type="match status" value="1"/>
</dbReference>
<gene>
    <name evidence="5" type="ORF">NX02_14425</name>
</gene>
<keyword evidence="3" id="KW-0597">Phosphoprotein</keyword>
<keyword evidence="1" id="KW-0808">Transferase</keyword>
<dbReference type="PATRIC" id="fig|1123269.5.peg.2813"/>
<dbReference type="eggNOG" id="COG1235">
    <property type="taxonomic scope" value="Bacteria"/>
</dbReference>
<feature type="modified residue" description="4-aspartylphosphate" evidence="3">
    <location>
        <position position="363"/>
    </location>
</feature>
<dbReference type="InterPro" id="IPR036866">
    <property type="entry name" value="RibonucZ/Hydroxyglut_hydro"/>
</dbReference>
<dbReference type="Gene3D" id="3.30.450.40">
    <property type="match status" value="1"/>
</dbReference>